<dbReference type="Proteomes" id="UP001221898">
    <property type="component" value="Unassembled WGS sequence"/>
</dbReference>
<comment type="caution">
    <text evidence="1">The sequence shown here is derived from an EMBL/GenBank/DDBJ whole genome shotgun (WGS) entry which is preliminary data.</text>
</comment>
<keyword evidence="2" id="KW-1185">Reference proteome</keyword>
<sequence>MGRKNEQNNNPRVIVAKFDFFKQKEEIKRKSKELKGSKFYVSDQFPKEILDRRKKLYPILNENWKLDRRVTLVVDWLYIEGQLYRNKEHVGMPSRRSYATPETNSYCSTPAAHLLPSYRENCGLGLRVNMDDRGRGENAEA</sequence>
<evidence type="ECO:0000313" key="1">
    <source>
        <dbReference type="EMBL" id="KAJ8390532.1"/>
    </source>
</evidence>
<dbReference type="EMBL" id="JAINUG010000168">
    <property type="protein sequence ID" value="KAJ8390532.1"/>
    <property type="molecule type" value="Genomic_DNA"/>
</dbReference>
<organism evidence="1 2">
    <name type="scientific">Aldrovandia affinis</name>
    <dbReference type="NCBI Taxonomy" id="143900"/>
    <lineage>
        <taxon>Eukaryota</taxon>
        <taxon>Metazoa</taxon>
        <taxon>Chordata</taxon>
        <taxon>Craniata</taxon>
        <taxon>Vertebrata</taxon>
        <taxon>Euteleostomi</taxon>
        <taxon>Actinopterygii</taxon>
        <taxon>Neopterygii</taxon>
        <taxon>Teleostei</taxon>
        <taxon>Notacanthiformes</taxon>
        <taxon>Halosauridae</taxon>
        <taxon>Aldrovandia</taxon>
    </lineage>
</organism>
<dbReference type="AlphaFoldDB" id="A0AAD7RUJ3"/>
<reference evidence="1" key="1">
    <citation type="journal article" date="2023" name="Science">
        <title>Genome structures resolve the early diversification of teleost fishes.</title>
        <authorList>
            <person name="Parey E."/>
            <person name="Louis A."/>
            <person name="Montfort J."/>
            <person name="Bouchez O."/>
            <person name="Roques C."/>
            <person name="Iampietro C."/>
            <person name="Lluch J."/>
            <person name="Castinel A."/>
            <person name="Donnadieu C."/>
            <person name="Desvignes T."/>
            <person name="Floi Bucao C."/>
            <person name="Jouanno E."/>
            <person name="Wen M."/>
            <person name="Mejri S."/>
            <person name="Dirks R."/>
            <person name="Jansen H."/>
            <person name="Henkel C."/>
            <person name="Chen W.J."/>
            <person name="Zahm M."/>
            <person name="Cabau C."/>
            <person name="Klopp C."/>
            <person name="Thompson A.W."/>
            <person name="Robinson-Rechavi M."/>
            <person name="Braasch I."/>
            <person name="Lecointre G."/>
            <person name="Bobe J."/>
            <person name="Postlethwait J.H."/>
            <person name="Berthelot C."/>
            <person name="Roest Crollius H."/>
            <person name="Guiguen Y."/>
        </authorList>
    </citation>
    <scope>NUCLEOTIDE SEQUENCE</scope>
    <source>
        <strain evidence="1">NC1722</strain>
    </source>
</reference>
<name>A0AAD7RUJ3_9TELE</name>
<evidence type="ECO:0000313" key="2">
    <source>
        <dbReference type="Proteomes" id="UP001221898"/>
    </source>
</evidence>
<protein>
    <submittedName>
        <fullName evidence="1">Uncharacterized protein</fullName>
    </submittedName>
</protein>
<gene>
    <name evidence="1" type="ORF">AAFF_G00103290</name>
</gene>
<proteinExistence type="predicted"/>
<accession>A0AAD7RUJ3</accession>